<gene>
    <name evidence="6" type="ORF">GPM918_LOCUS4145</name>
    <name evidence="5" type="ORF">OVA965_LOCUS4075</name>
    <name evidence="8" type="ORF">SRO942_LOCUS4145</name>
    <name evidence="7" type="ORF">TMI583_LOCUS4073</name>
</gene>
<comment type="similarity">
    <text evidence="1">Belongs to the methyltransferase superfamily.</text>
</comment>
<dbReference type="InterPro" id="IPR051052">
    <property type="entry name" value="Diverse_substrate_MTase"/>
</dbReference>
<dbReference type="GO" id="GO:0032259">
    <property type="term" value="P:methylation"/>
    <property type="evidence" value="ECO:0007669"/>
    <property type="project" value="UniProtKB-KW"/>
</dbReference>
<dbReference type="PANTHER" id="PTHR44942">
    <property type="entry name" value="METHYLTRANSF_11 DOMAIN-CONTAINING PROTEIN"/>
    <property type="match status" value="1"/>
</dbReference>
<dbReference type="AlphaFoldDB" id="A0A813TII1"/>
<dbReference type="Proteomes" id="UP000663829">
    <property type="component" value="Unassembled WGS sequence"/>
</dbReference>
<evidence type="ECO:0000313" key="8">
    <source>
        <dbReference type="EMBL" id="CAF3599069.1"/>
    </source>
</evidence>
<dbReference type="Gene3D" id="3.40.50.150">
    <property type="entry name" value="Vaccinia Virus protein VP39"/>
    <property type="match status" value="1"/>
</dbReference>
<evidence type="ECO:0000313" key="9">
    <source>
        <dbReference type="Proteomes" id="UP000663829"/>
    </source>
</evidence>
<keyword evidence="3" id="KW-0808">Transferase</keyword>
<keyword evidence="9" id="KW-1185">Reference proteome</keyword>
<dbReference type="EMBL" id="CAJOBA010001040">
    <property type="protein sequence ID" value="CAF3572338.1"/>
    <property type="molecule type" value="Genomic_DNA"/>
</dbReference>
<reference evidence="6" key="1">
    <citation type="submission" date="2021-02" db="EMBL/GenBank/DDBJ databases">
        <authorList>
            <person name="Nowell W R."/>
        </authorList>
    </citation>
    <scope>NUCLEOTIDE SEQUENCE</scope>
</reference>
<dbReference type="InterPro" id="IPR029063">
    <property type="entry name" value="SAM-dependent_MTases_sf"/>
</dbReference>
<dbReference type="OrthoDB" id="506498at2759"/>
<evidence type="ECO:0000256" key="2">
    <source>
        <dbReference type="ARBA" id="ARBA00022603"/>
    </source>
</evidence>
<dbReference type="Proteomes" id="UP000681722">
    <property type="component" value="Unassembled WGS sequence"/>
</dbReference>
<organism evidence="6 9">
    <name type="scientific">Didymodactylos carnosus</name>
    <dbReference type="NCBI Taxonomy" id="1234261"/>
    <lineage>
        <taxon>Eukaryota</taxon>
        <taxon>Metazoa</taxon>
        <taxon>Spiralia</taxon>
        <taxon>Gnathifera</taxon>
        <taxon>Rotifera</taxon>
        <taxon>Eurotatoria</taxon>
        <taxon>Bdelloidea</taxon>
        <taxon>Philodinida</taxon>
        <taxon>Philodinidae</taxon>
        <taxon>Didymodactylos</taxon>
    </lineage>
</organism>
<accession>A0A813TII1</accession>
<evidence type="ECO:0000259" key="4">
    <source>
        <dbReference type="Pfam" id="PF08241"/>
    </source>
</evidence>
<dbReference type="InterPro" id="IPR013216">
    <property type="entry name" value="Methyltransf_11"/>
</dbReference>
<dbReference type="EMBL" id="CAJOBC010000543">
    <property type="protein sequence ID" value="CAF3599069.1"/>
    <property type="molecule type" value="Genomic_DNA"/>
</dbReference>
<comment type="caution">
    <text evidence="6">The sequence shown here is derived from an EMBL/GenBank/DDBJ whole genome shotgun (WGS) entry which is preliminary data.</text>
</comment>
<dbReference type="PANTHER" id="PTHR44942:SF4">
    <property type="entry name" value="METHYLTRANSFERASE TYPE 11 DOMAIN-CONTAINING PROTEIN"/>
    <property type="match status" value="1"/>
</dbReference>
<proteinExistence type="inferred from homology"/>
<feature type="domain" description="Methyltransferase type 11" evidence="4">
    <location>
        <begin position="48"/>
        <end position="135"/>
    </location>
</feature>
<evidence type="ECO:0000313" key="7">
    <source>
        <dbReference type="EMBL" id="CAF3572338.1"/>
    </source>
</evidence>
<evidence type="ECO:0000313" key="6">
    <source>
        <dbReference type="EMBL" id="CAF0813211.1"/>
    </source>
</evidence>
<protein>
    <recommendedName>
        <fullName evidence="4">Methyltransferase type 11 domain-containing protein</fullName>
    </recommendedName>
</protein>
<evidence type="ECO:0000313" key="5">
    <source>
        <dbReference type="EMBL" id="CAF0789859.1"/>
    </source>
</evidence>
<keyword evidence="2" id="KW-0489">Methyltransferase</keyword>
<dbReference type="SUPFAM" id="SSF53335">
    <property type="entry name" value="S-adenosyl-L-methionine-dependent methyltransferases"/>
    <property type="match status" value="1"/>
</dbReference>
<dbReference type="Proteomes" id="UP000682733">
    <property type="component" value="Unassembled WGS sequence"/>
</dbReference>
<dbReference type="Proteomes" id="UP000677228">
    <property type="component" value="Unassembled WGS sequence"/>
</dbReference>
<dbReference type="EMBL" id="CAJNOQ010000543">
    <property type="protein sequence ID" value="CAF0813211.1"/>
    <property type="molecule type" value="Genomic_DNA"/>
</dbReference>
<dbReference type="CDD" id="cd02440">
    <property type="entry name" value="AdoMet_MTases"/>
    <property type="match status" value="1"/>
</dbReference>
<name>A0A813TII1_9BILA</name>
<sequence>MQYPLFVDSNHTANYRVFRPGYPQQLYKHILEYYFNTTTPDKKIPLALDVACGSGQATVDLSNYCEKVIGIDGSENQLKQAQQKDNIEYQCHYAEDLSFLQSNSIDLITVATALHWFDIENFFKQVDRVLKPNGGVLSIWSHGLDKPANDKAANVKLDFINNDLNGCWNDRRKIVEEQYLSILDSFPYQATRVKHVIDYEIEMTIENYIKFTETMSPCQTYKEKNGEENFKKLLKTFADKLVECYTGTNNDGYKTKMIVKWSIHLHLMKKL</sequence>
<dbReference type="EMBL" id="CAJNOK010001040">
    <property type="protein sequence ID" value="CAF0789859.1"/>
    <property type="molecule type" value="Genomic_DNA"/>
</dbReference>
<evidence type="ECO:0000256" key="3">
    <source>
        <dbReference type="ARBA" id="ARBA00022679"/>
    </source>
</evidence>
<dbReference type="Pfam" id="PF08241">
    <property type="entry name" value="Methyltransf_11"/>
    <property type="match status" value="1"/>
</dbReference>
<dbReference type="GO" id="GO:0008757">
    <property type="term" value="F:S-adenosylmethionine-dependent methyltransferase activity"/>
    <property type="evidence" value="ECO:0007669"/>
    <property type="project" value="InterPro"/>
</dbReference>
<evidence type="ECO:0000256" key="1">
    <source>
        <dbReference type="ARBA" id="ARBA00008361"/>
    </source>
</evidence>